<evidence type="ECO:0000256" key="2">
    <source>
        <dbReference type="ARBA" id="ARBA00022692"/>
    </source>
</evidence>
<dbReference type="AlphaFoldDB" id="A0A4Z0A3F5"/>
<feature type="domain" description="MARVEL" evidence="6">
    <location>
        <begin position="8"/>
        <end position="145"/>
    </location>
</feature>
<feature type="transmembrane region" description="Helical" evidence="5">
    <location>
        <begin position="12"/>
        <end position="32"/>
    </location>
</feature>
<keyword evidence="3 5" id="KW-1133">Transmembrane helix</keyword>
<dbReference type="InterPro" id="IPR008253">
    <property type="entry name" value="Marvel"/>
</dbReference>
<reference evidence="7 8" key="1">
    <citation type="submission" date="2019-02" db="EMBL/GenBank/DDBJ databases">
        <title>Genome sequencing of the rare red list fungi Hericium alpestre (H. flagellum).</title>
        <authorList>
            <person name="Buettner E."/>
            <person name="Kellner H."/>
        </authorList>
    </citation>
    <scope>NUCLEOTIDE SEQUENCE [LARGE SCALE GENOMIC DNA]</scope>
    <source>
        <strain evidence="7 8">DSM 108284</strain>
    </source>
</reference>
<protein>
    <recommendedName>
        <fullName evidence="6">MARVEL domain-containing protein</fullName>
    </recommendedName>
</protein>
<feature type="transmembrane region" description="Helical" evidence="5">
    <location>
        <begin position="52"/>
        <end position="72"/>
    </location>
</feature>
<evidence type="ECO:0000259" key="6">
    <source>
        <dbReference type="Pfam" id="PF01284"/>
    </source>
</evidence>
<keyword evidence="2 5" id="KW-0812">Transmembrane</keyword>
<dbReference type="EMBL" id="SFCI01000370">
    <property type="protein sequence ID" value="TFY80228.1"/>
    <property type="molecule type" value="Genomic_DNA"/>
</dbReference>
<evidence type="ECO:0000313" key="8">
    <source>
        <dbReference type="Proteomes" id="UP000298061"/>
    </source>
</evidence>
<accession>A0A4Z0A3F5</accession>
<sequence length="168" mass="18550">MPFDTHVRRGHTITFSLLILFGIVELAISAWLVSRYNQHHNASDAVRSRTAYLLFCSVWTIFFSFIFGLLFLHSASTGSLLTSVGAHGLIFALTWIFWTAGAASITAALGGGLNCSDTGMPYCGQLNALEAFAWIEWVLTTFAIFMLLIVGFRSLRRGDGFRGQLVTF</sequence>
<keyword evidence="4 5" id="KW-0472">Membrane</keyword>
<comment type="subcellular location">
    <subcellularLocation>
        <location evidence="1">Membrane</location>
        <topology evidence="1">Multi-pass membrane protein</topology>
    </subcellularLocation>
</comment>
<gene>
    <name evidence="7" type="ORF">EWM64_g3781</name>
</gene>
<organism evidence="7 8">
    <name type="scientific">Hericium alpestre</name>
    <dbReference type="NCBI Taxonomy" id="135208"/>
    <lineage>
        <taxon>Eukaryota</taxon>
        <taxon>Fungi</taxon>
        <taxon>Dikarya</taxon>
        <taxon>Basidiomycota</taxon>
        <taxon>Agaricomycotina</taxon>
        <taxon>Agaricomycetes</taxon>
        <taxon>Russulales</taxon>
        <taxon>Hericiaceae</taxon>
        <taxon>Hericium</taxon>
    </lineage>
</organism>
<feature type="transmembrane region" description="Helical" evidence="5">
    <location>
        <begin position="84"/>
        <end position="111"/>
    </location>
</feature>
<proteinExistence type="predicted"/>
<evidence type="ECO:0000256" key="4">
    <source>
        <dbReference type="ARBA" id="ARBA00023136"/>
    </source>
</evidence>
<evidence type="ECO:0000256" key="1">
    <source>
        <dbReference type="ARBA" id="ARBA00004141"/>
    </source>
</evidence>
<feature type="transmembrane region" description="Helical" evidence="5">
    <location>
        <begin position="131"/>
        <end position="152"/>
    </location>
</feature>
<dbReference type="GO" id="GO:0016020">
    <property type="term" value="C:membrane"/>
    <property type="evidence" value="ECO:0007669"/>
    <property type="project" value="UniProtKB-SubCell"/>
</dbReference>
<evidence type="ECO:0000256" key="3">
    <source>
        <dbReference type="ARBA" id="ARBA00022989"/>
    </source>
</evidence>
<dbReference type="STRING" id="135208.A0A4Z0A3F5"/>
<evidence type="ECO:0000256" key="5">
    <source>
        <dbReference type="SAM" id="Phobius"/>
    </source>
</evidence>
<dbReference type="Proteomes" id="UP000298061">
    <property type="component" value="Unassembled WGS sequence"/>
</dbReference>
<dbReference type="OrthoDB" id="2117453at2759"/>
<dbReference type="Pfam" id="PF01284">
    <property type="entry name" value="MARVEL"/>
    <property type="match status" value="1"/>
</dbReference>
<name>A0A4Z0A3F5_9AGAM</name>
<keyword evidence="8" id="KW-1185">Reference proteome</keyword>
<comment type="caution">
    <text evidence="7">The sequence shown here is derived from an EMBL/GenBank/DDBJ whole genome shotgun (WGS) entry which is preliminary data.</text>
</comment>
<evidence type="ECO:0000313" key="7">
    <source>
        <dbReference type="EMBL" id="TFY80228.1"/>
    </source>
</evidence>